<feature type="signal peptide" evidence="5">
    <location>
        <begin position="1"/>
        <end position="18"/>
    </location>
</feature>
<dbReference type="PANTHER" id="PTHR33630:SF9">
    <property type="entry name" value="CUTINASE 4"/>
    <property type="match status" value="1"/>
</dbReference>
<dbReference type="Gene3D" id="3.40.50.1820">
    <property type="entry name" value="alpha/beta hydrolase"/>
    <property type="match status" value="1"/>
</dbReference>
<keyword evidence="2" id="KW-0719">Serine esterase</keyword>
<protein>
    <submittedName>
        <fullName evidence="6 7">Cutinase</fullName>
    </submittedName>
</protein>
<keyword evidence="10" id="KW-1185">Reference proteome</keyword>
<reference evidence="7 10" key="3">
    <citation type="submission" date="2016-12" db="EMBL/GenBank/DDBJ databases">
        <title>The new phylogeny of genus Mycobacterium.</title>
        <authorList>
            <person name="Tortoli E."/>
            <person name="Trovato A."/>
            <person name="Cirillo D.M."/>
        </authorList>
    </citation>
    <scope>NUCLEOTIDE SEQUENCE [LARGE SCALE GENOMIC DNA]</scope>
    <source>
        <strain evidence="7 10">DSM 44942</strain>
    </source>
</reference>
<dbReference type="Pfam" id="PF01083">
    <property type="entry name" value="Cutinase"/>
    <property type="match status" value="1"/>
</dbReference>
<reference evidence="6" key="2">
    <citation type="submission" date="2015-04" db="EMBL/GenBank/DDBJ databases">
        <title>Genome sequence of Mycobacterium arupense strain GUC1.</title>
        <authorList>
            <person name="Greninger A.L."/>
            <person name="Cunningham G."/>
            <person name="Chiu C.Y."/>
            <person name="Miller S."/>
        </authorList>
    </citation>
    <scope>NUCLEOTIDE SEQUENCE</scope>
    <source>
        <strain evidence="6">GUC1</strain>
    </source>
</reference>
<dbReference type="Proteomes" id="UP000034416">
    <property type="component" value="Unassembled WGS sequence"/>
</dbReference>
<evidence type="ECO:0000313" key="9">
    <source>
        <dbReference type="Proteomes" id="UP000034416"/>
    </source>
</evidence>
<dbReference type="EMBL" id="MVHH01000001">
    <property type="protein sequence ID" value="ORA01169.1"/>
    <property type="molecule type" value="Genomic_DNA"/>
</dbReference>
<comment type="caution">
    <text evidence="6">The sequence shown here is derived from an EMBL/GenBank/DDBJ whole genome shotgun (WGS) entry which is preliminary data.</text>
</comment>
<dbReference type="STRING" id="342002.BST15_01155"/>
<evidence type="ECO:0000256" key="1">
    <source>
        <dbReference type="ARBA" id="ARBA00007534"/>
    </source>
</evidence>
<name>A0A0F5MZK6_9MYCO</name>
<dbReference type="EMBL" id="LASW01000017">
    <property type="protein sequence ID" value="KKC00152.1"/>
    <property type="molecule type" value="Genomic_DNA"/>
</dbReference>
<dbReference type="InterPro" id="IPR000675">
    <property type="entry name" value="Cutinase/axe"/>
</dbReference>
<keyword evidence="4" id="KW-1015">Disulfide bond</keyword>
<organism evidence="6 9">
    <name type="scientific">Mycolicibacter arupensis</name>
    <dbReference type="NCBI Taxonomy" id="342002"/>
    <lineage>
        <taxon>Bacteria</taxon>
        <taxon>Bacillati</taxon>
        <taxon>Actinomycetota</taxon>
        <taxon>Actinomycetes</taxon>
        <taxon>Mycobacteriales</taxon>
        <taxon>Mycobacteriaceae</taxon>
        <taxon>Mycolicibacter</taxon>
    </lineage>
</organism>
<evidence type="ECO:0000256" key="4">
    <source>
        <dbReference type="ARBA" id="ARBA00023157"/>
    </source>
</evidence>
<reference evidence="8 11" key="4">
    <citation type="submission" date="2018-09" db="EMBL/GenBank/DDBJ databases">
        <title>Metagenome Assembled Genomes from an Advanced Water Purification Facility.</title>
        <authorList>
            <person name="Stamps B.W."/>
            <person name="Spear J.R."/>
        </authorList>
    </citation>
    <scope>NUCLEOTIDE SEQUENCE [LARGE SCALE GENOMIC DNA]</scope>
    <source>
        <strain evidence="8">Bin_29_2</strain>
    </source>
</reference>
<dbReference type="PROSITE" id="PS51257">
    <property type="entry name" value="PROKAR_LIPOPROTEIN"/>
    <property type="match status" value="1"/>
</dbReference>
<evidence type="ECO:0000256" key="5">
    <source>
        <dbReference type="SAM" id="SignalP"/>
    </source>
</evidence>
<evidence type="ECO:0000313" key="6">
    <source>
        <dbReference type="EMBL" id="KKC00152.1"/>
    </source>
</evidence>
<comment type="similarity">
    <text evidence="1">Belongs to the cutinase family.</text>
</comment>
<evidence type="ECO:0000256" key="3">
    <source>
        <dbReference type="ARBA" id="ARBA00022801"/>
    </source>
</evidence>
<dbReference type="EMBL" id="SSGD01000020">
    <property type="protein sequence ID" value="TXI58987.1"/>
    <property type="molecule type" value="Genomic_DNA"/>
</dbReference>
<evidence type="ECO:0000313" key="10">
    <source>
        <dbReference type="Proteomes" id="UP000192327"/>
    </source>
</evidence>
<dbReference type="SMART" id="SM01110">
    <property type="entry name" value="Cutinase"/>
    <property type="match status" value="1"/>
</dbReference>
<reference evidence="9" key="1">
    <citation type="submission" date="2015-04" db="EMBL/GenBank/DDBJ databases">
        <title>Genome sequence of Mycobacterium arupense GUC1.</title>
        <authorList>
            <person name="Greninger A.L."/>
            <person name="Cunningham G."/>
            <person name="Chiu C.Y."/>
            <person name="Miller S."/>
        </authorList>
    </citation>
    <scope>NUCLEOTIDE SEQUENCE [LARGE SCALE GENOMIC DNA]</scope>
    <source>
        <strain evidence="9">GUC1</strain>
    </source>
</reference>
<keyword evidence="3" id="KW-0378">Hydrolase</keyword>
<dbReference type="OrthoDB" id="3690529at2"/>
<evidence type="ECO:0000313" key="8">
    <source>
        <dbReference type="EMBL" id="TXI58987.1"/>
    </source>
</evidence>
<dbReference type="PATRIC" id="fig|342002.3.peg.1602"/>
<dbReference type="SUPFAM" id="SSF53474">
    <property type="entry name" value="alpha/beta-Hydrolases"/>
    <property type="match status" value="1"/>
</dbReference>
<dbReference type="InterPro" id="IPR029058">
    <property type="entry name" value="AB_hydrolase_fold"/>
</dbReference>
<dbReference type="Proteomes" id="UP000192327">
    <property type="component" value="Unassembled WGS sequence"/>
</dbReference>
<evidence type="ECO:0000313" key="7">
    <source>
        <dbReference type="EMBL" id="ORA01169.1"/>
    </source>
</evidence>
<keyword evidence="5" id="KW-0732">Signal</keyword>
<dbReference type="PANTHER" id="PTHR33630">
    <property type="entry name" value="CUTINASE RV1984C-RELATED-RELATED"/>
    <property type="match status" value="1"/>
</dbReference>
<dbReference type="AlphaFoldDB" id="A0A0F5MZK6"/>
<proteinExistence type="inferred from homology"/>
<evidence type="ECO:0000256" key="2">
    <source>
        <dbReference type="ARBA" id="ARBA00022487"/>
    </source>
</evidence>
<gene>
    <name evidence="7" type="ORF">BST15_01155</name>
    <name evidence="8" type="ORF">E6Q54_04425</name>
    <name evidence="6" type="ORF">WR43_06195</name>
</gene>
<accession>A0A0F5MZK6</accession>
<dbReference type="Proteomes" id="UP000321797">
    <property type="component" value="Unassembled WGS sequence"/>
</dbReference>
<sequence length="230" mass="23501">MRCLVVMRQILTAAVASGCTLLFTPASGEAAAAGCTDIAVVFARGTGEAPGVGWMGQQFVDALRWRTWGRGLDVYPVDFPAVPEFAPSAVGVANAANQLRDLYTRCPSTRLIVGGYSRGAALIGYVTDPESAGEFGDPLPPEAASHIAAVVLLGRPSAAFLSSIAAPPLSIGPSYAAKTIDLCAPGDPVCSAGDNGAAHSAYAANGMTGQAADFVVDHLRPPETVPGQPF</sequence>
<evidence type="ECO:0000313" key="11">
    <source>
        <dbReference type="Proteomes" id="UP000321797"/>
    </source>
</evidence>
<dbReference type="GO" id="GO:0052689">
    <property type="term" value="F:carboxylic ester hydrolase activity"/>
    <property type="evidence" value="ECO:0007669"/>
    <property type="project" value="UniProtKB-KW"/>
</dbReference>
<feature type="chain" id="PRO_5044542240" evidence="5">
    <location>
        <begin position="19"/>
        <end position="230"/>
    </location>
</feature>